<organism evidence="2 3">
    <name type="scientific">Purpureocillium lavendulum</name>
    <dbReference type="NCBI Taxonomy" id="1247861"/>
    <lineage>
        <taxon>Eukaryota</taxon>
        <taxon>Fungi</taxon>
        <taxon>Dikarya</taxon>
        <taxon>Ascomycota</taxon>
        <taxon>Pezizomycotina</taxon>
        <taxon>Sordariomycetes</taxon>
        <taxon>Hypocreomycetidae</taxon>
        <taxon>Hypocreales</taxon>
        <taxon>Ophiocordycipitaceae</taxon>
        <taxon>Purpureocillium</taxon>
    </lineage>
</organism>
<gene>
    <name evidence="2" type="ORF">O9K51_08024</name>
</gene>
<proteinExistence type="predicted"/>
<dbReference type="AlphaFoldDB" id="A0AB34FMJ4"/>
<sequence length="432" mass="48599">MTSTTSVSDKDATRSAAAEEPIEAVPGQLLPTCSNLDRLREKFLSAYDGASILESKELPWYCIHRDFYETGPGRAPTGPIPGNDFHTTDPRITSFAENGHTPISFDTIALILGLLTSPSKDDRPHHFNDPFADRDVSWILDSLHGFCRQKSPHQAESERSLFFTLGTSSDFWMHFHFVFHTYALEEDALGTDDDGSGMRISRSKFTVPISFGGTQNSLNFFERRTWIGMRVATKHNGRVPSASPSAIAVSVSDLGRTDLDMSPRLWEQRGLKTPEDAAGVALFQMALWSHLEKWENDWTRTLRHVEDAFEVRLSDQADMDRLNEVIAKDCHDSAATCSRLILVLMGFRNHIEAVVDSVNKMHDEWARTYSGRHTERLERFDVETQEAVLDNWAAVLVHVGDASARLSARIQRSIATLRTIREGLFGSLLTRF</sequence>
<name>A0AB34FMJ4_9HYPO</name>
<reference evidence="2" key="1">
    <citation type="submission" date="2023-01" db="EMBL/GenBank/DDBJ databases">
        <title>The growth and conidiation of Purpureocillium lavendulum are regulated by nitrogen source and histone H3K14 acetylation.</title>
        <authorList>
            <person name="Tang P."/>
            <person name="Han J."/>
            <person name="Zhang C."/>
            <person name="Tang P."/>
            <person name="Qi F."/>
            <person name="Zhang K."/>
            <person name="Liang L."/>
        </authorList>
    </citation>
    <scope>NUCLEOTIDE SEQUENCE</scope>
    <source>
        <strain evidence="2">YMF1.00683</strain>
    </source>
</reference>
<evidence type="ECO:0000313" key="3">
    <source>
        <dbReference type="Proteomes" id="UP001163105"/>
    </source>
</evidence>
<feature type="region of interest" description="Disordered" evidence="1">
    <location>
        <begin position="1"/>
        <end position="20"/>
    </location>
</feature>
<accession>A0AB34FMJ4</accession>
<evidence type="ECO:0000256" key="1">
    <source>
        <dbReference type="SAM" id="MobiDB-lite"/>
    </source>
</evidence>
<keyword evidence="3" id="KW-1185">Reference proteome</keyword>
<protein>
    <submittedName>
        <fullName evidence="2">Lariat debranching enzyme</fullName>
    </submittedName>
</protein>
<dbReference type="Proteomes" id="UP001163105">
    <property type="component" value="Unassembled WGS sequence"/>
</dbReference>
<dbReference type="EMBL" id="JAQHRD010000006">
    <property type="protein sequence ID" value="KAJ6440133.1"/>
    <property type="molecule type" value="Genomic_DNA"/>
</dbReference>
<comment type="caution">
    <text evidence="2">The sequence shown here is derived from an EMBL/GenBank/DDBJ whole genome shotgun (WGS) entry which is preliminary data.</text>
</comment>
<evidence type="ECO:0000313" key="2">
    <source>
        <dbReference type="EMBL" id="KAJ6440133.1"/>
    </source>
</evidence>